<evidence type="ECO:0000313" key="3">
    <source>
        <dbReference type="EMBL" id="OAE40441.1"/>
    </source>
</evidence>
<sequence>MTKPLDIVFFGLSLSSSWGNGHATTFRALIRGLNKAGHRVLFLERDTPWYASRRDLPAPDFCDLVYYDDTLAITQKYASRLREADAVIIGSYVPDGVAVVDAVNALGPKRFCFYDIDTPVTMAKLDRHEEDYLATRQICLFDIYFSFTGGETLKRLERHYGARKAAALYCSVDAERYQSSAQPIRWDLGYLGTYSPDRQPKLEELLIEPARQLPHMHFVVAGPQYPETIIWPDNVERIDHLPPEDHPEFYSRQRFTLNVTRADMVAAGWSPSVRLFEAAACGTPIISDYWRGLSELLPEDEAVIIAQGTAGVVKALTGIDETKRMAISTAAKSRIVNHHTGETRAAELEAYLDGISPRRSETARRANLTQTRENDYADTKSTY</sequence>
<dbReference type="EMBL" id="LXPS01000036">
    <property type="protein sequence ID" value="OAE40441.1"/>
    <property type="molecule type" value="Genomic_DNA"/>
</dbReference>
<feature type="region of interest" description="Disordered" evidence="1">
    <location>
        <begin position="361"/>
        <end position="383"/>
    </location>
</feature>
<proteinExistence type="predicted"/>
<comment type="caution">
    <text evidence="3">The sequence shown here is derived from an EMBL/GenBank/DDBJ whole genome shotgun (WGS) entry which is preliminary data.</text>
</comment>
<dbReference type="InterPro" id="IPR055259">
    <property type="entry name" value="YkvP/CgeB_Glyco_trans-like"/>
</dbReference>
<reference evidence="3 4" key="1">
    <citation type="submission" date="2016-05" db="EMBL/GenBank/DDBJ databases">
        <authorList>
            <person name="Lavstsen T."/>
            <person name="Jespersen J.S."/>
        </authorList>
    </citation>
    <scope>NUCLEOTIDE SEQUENCE [LARGE SCALE GENOMIC DNA]</scope>
    <source>
        <strain evidence="3 4">KCJ1736</strain>
    </source>
</reference>
<dbReference type="GO" id="GO:0016740">
    <property type="term" value="F:transferase activity"/>
    <property type="evidence" value="ECO:0007669"/>
    <property type="project" value="UniProtKB-KW"/>
</dbReference>
<feature type="domain" description="Spore protein YkvP/CgeB glycosyl transferase-like" evidence="2">
    <location>
        <begin position="204"/>
        <end position="349"/>
    </location>
</feature>
<dbReference type="Proteomes" id="UP000077098">
    <property type="component" value="Unassembled WGS sequence"/>
</dbReference>
<dbReference type="Gene3D" id="3.40.50.2000">
    <property type="entry name" value="Glycogen Phosphorylase B"/>
    <property type="match status" value="1"/>
</dbReference>
<organism evidence="3 4">
    <name type="scientific">Agrobacterium tumefaciens</name>
    <dbReference type="NCBI Taxonomy" id="358"/>
    <lineage>
        <taxon>Bacteria</taxon>
        <taxon>Pseudomonadati</taxon>
        <taxon>Pseudomonadota</taxon>
        <taxon>Alphaproteobacteria</taxon>
        <taxon>Hyphomicrobiales</taxon>
        <taxon>Rhizobiaceae</taxon>
        <taxon>Rhizobium/Agrobacterium group</taxon>
        <taxon>Agrobacterium</taxon>
        <taxon>Agrobacterium tumefaciens complex</taxon>
    </lineage>
</organism>
<gene>
    <name evidence="3" type="ORF">A7J57_09130</name>
</gene>
<evidence type="ECO:0000256" key="1">
    <source>
        <dbReference type="SAM" id="MobiDB-lite"/>
    </source>
</evidence>
<feature type="compositionally biased region" description="Basic and acidic residues" evidence="1">
    <location>
        <begin position="372"/>
        <end position="383"/>
    </location>
</feature>
<evidence type="ECO:0000313" key="4">
    <source>
        <dbReference type="Proteomes" id="UP000077098"/>
    </source>
</evidence>
<evidence type="ECO:0000259" key="2">
    <source>
        <dbReference type="Pfam" id="PF13524"/>
    </source>
</evidence>
<name>A0A176X1Y4_AGRTU</name>
<accession>A0A176X1Y4</accession>
<dbReference type="SUPFAM" id="SSF53756">
    <property type="entry name" value="UDP-Glycosyltransferase/glycogen phosphorylase"/>
    <property type="match status" value="1"/>
</dbReference>
<dbReference type="AlphaFoldDB" id="A0A176X1Y4"/>
<dbReference type="RefSeq" id="WP_063950193.1">
    <property type="nucleotide sequence ID" value="NZ_LXPS01000036.1"/>
</dbReference>
<dbReference type="Pfam" id="PF13524">
    <property type="entry name" value="Glyco_trans_1_2"/>
    <property type="match status" value="1"/>
</dbReference>
<protein>
    <submittedName>
        <fullName evidence="3">Glycosyltransferase</fullName>
    </submittedName>
</protein>
<keyword evidence="3" id="KW-0808">Transferase</keyword>